<name>A0A1L8HRM1_XENLA</name>
<sequence>MADTKTSTGFLFSSAVLFILVIWQCECTEIIGGREAIPHSRPYMVALYLNQEKFKTICGGVLIKPNWVLTAAHCNITEKTRIIVGVHSLSAQESQKQIIPMIGKFQPKDYSIKTFDYDVQLLQLSKEAVLGTDVSVLPLPVKYKKLKPGTVCETAGWGTTTNHRNRISDKLMEVNVTILARKTCAEKWKSILNITRNMICTSEQNEVKGTCAGDSGGPLICNGFLRGLTSFGMPECAIPGDASVYGKLNRNVISWIKKMITGVSSNVF</sequence>
<dbReference type="InterPro" id="IPR018114">
    <property type="entry name" value="TRYPSIN_HIS"/>
</dbReference>
<dbReference type="CDD" id="cd00190">
    <property type="entry name" value="Tryp_SPc"/>
    <property type="match status" value="1"/>
</dbReference>
<dbReference type="Gene3D" id="2.40.10.10">
    <property type="entry name" value="Trypsin-like serine proteases"/>
    <property type="match status" value="2"/>
</dbReference>
<evidence type="ECO:0000256" key="4">
    <source>
        <dbReference type="ARBA" id="ARBA00023157"/>
    </source>
</evidence>
<evidence type="ECO:0000313" key="5">
    <source>
        <dbReference type="Proteomes" id="UP000186698"/>
    </source>
</evidence>
<dbReference type="GO" id="GO:0006508">
    <property type="term" value="P:proteolysis"/>
    <property type="evidence" value="ECO:0007669"/>
    <property type="project" value="UniProtKB-KW"/>
</dbReference>
<dbReference type="Pfam" id="PF00089">
    <property type="entry name" value="Trypsin"/>
    <property type="match status" value="1"/>
</dbReference>
<evidence type="ECO:0000313" key="6">
    <source>
        <dbReference type="RefSeq" id="XP_041436506.1"/>
    </source>
</evidence>
<evidence type="ECO:0000256" key="3">
    <source>
        <dbReference type="ARBA" id="ARBA00022825"/>
    </source>
</evidence>
<dbReference type="CTD" id="398620"/>
<keyword evidence="2" id="KW-0378">Hydrolase</keyword>
<dbReference type="GO" id="GO:0005615">
    <property type="term" value="C:extracellular space"/>
    <property type="evidence" value="ECO:0000318"/>
    <property type="project" value="GO_Central"/>
</dbReference>
<dbReference type="GO" id="GO:0140507">
    <property type="term" value="P:granzyme-mediated programmed cell death signaling pathway"/>
    <property type="evidence" value="ECO:0000318"/>
    <property type="project" value="GO_Central"/>
</dbReference>
<dbReference type="FunFam" id="2.40.10.10:FF:000036">
    <property type="entry name" value="Trypsin beta"/>
    <property type="match status" value="1"/>
</dbReference>
<dbReference type="RefSeq" id="XP_041436506.1">
    <property type="nucleotide sequence ID" value="XM_041580572.1"/>
</dbReference>
<accession>A0A1L8HRM1</accession>
<dbReference type="InterPro" id="IPR033116">
    <property type="entry name" value="TRYPSIN_SER"/>
</dbReference>
<dbReference type="GO" id="GO:0051604">
    <property type="term" value="P:protein maturation"/>
    <property type="evidence" value="ECO:0000318"/>
    <property type="project" value="GO_Central"/>
</dbReference>
<proteinExistence type="predicted"/>
<dbReference type="GO" id="GO:0004252">
    <property type="term" value="F:serine-type endopeptidase activity"/>
    <property type="evidence" value="ECO:0000318"/>
    <property type="project" value="GO_Central"/>
</dbReference>
<dbReference type="SMART" id="SM00020">
    <property type="entry name" value="Tryp_SPc"/>
    <property type="match status" value="1"/>
</dbReference>
<evidence type="ECO:0000256" key="2">
    <source>
        <dbReference type="ARBA" id="ARBA00022801"/>
    </source>
</evidence>
<dbReference type="KEGG" id="xla:398620"/>
<evidence type="ECO:0000256" key="1">
    <source>
        <dbReference type="ARBA" id="ARBA00022670"/>
    </source>
</evidence>
<dbReference type="GeneID" id="398620"/>
<protein>
    <submittedName>
        <fullName evidence="6">Granzyme A</fullName>
    </submittedName>
</protein>
<keyword evidence="1" id="KW-0645">Protease</keyword>
<dbReference type="STRING" id="8355.A0A1L8HRM1"/>
<dbReference type="InterPro" id="IPR001314">
    <property type="entry name" value="Peptidase_S1A"/>
</dbReference>
<keyword evidence="5" id="KW-1185">Reference proteome</keyword>
<dbReference type="PROSITE" id="PS00135">
    <property type="entry name" value="TRYPSIN_SER"/>
    <property type="match status" value="1"/>
</dbReference>
<dbReference type="PaxDb" id="8355-A0A1L8HRM1"/>
<gene>
    <name evidence="6" type="primary">gzmak.S</name>
</gene>
<dbReference type="InterPro" id="IPR043504">
    <property type="entry name" value="Peptidase_S1_PA_chymotrypsin"/>
</dbReference>
<dbReference type="PROSITE" id="PS50240">
    <property type="entry name" value="TRYPSIN_DOM"/>
    <property type="match status" value="1"/>
</dbReference>
<dbReference type="Proteomes" id="UP000186698">
    <property type="component" value="Chromosome 1S"/>
</dbReference>
<keyword evidence="3" id="KW-0720">Serine protease</keyword>
<organism evidence="5 6">
    <name type="scientific">Xenopus laevis</name>
    <name type="common">African clawed frog</name>
    <dbReference type="NCBI Taxonomy" id="8355"/>
    <lineage>
        <taxon>Eukaryota</taxon>
        <taxon>Metazoa</taxon>
        <taxon>Chordata</taxon>
        <taxon>Craniata</taxon>
        <taxon>Vertebrata</taxon>
        <taxon>Euteleostomi</taxon>
        <taxon>Amphibia</taxon>
        <taxon>Batrachia</taxon>
        <taxon>Anura</taxon>
        <taxon>Pipoidea</taxon>
        <taxon>Pipidae</taxon>
        <taxon>Xenopodinae</taxon>
        <taxon>Xenopus</taxon>
        <taxon>Xenopus</taxon>
    </lineage>
</organism>
<dbReference type="SUPFAM" id="SSF50494">
    <property type="entry name" value="Trypsin-like serine proteases"/>
    <property type="match status" value="1"/>
</dbReference>
<dbReference type="OrthoDB" id="6755574at2759"/>
<dbReference type="AlphaFoldDB" id="A0A1L8HRM1"/>
<reference evidence="6" key="1">
    <citation type="submission" date="2025-08" db="UniProtKB">
        <authorList>
            <consortium name="RefSeq"/>
        </authorList>
    </citation>
    <scope>IDENTIFICATION</scope>
    <source>
        <strain evidence="6">J_2021</strain>
        <tissue evidence="6">Erythrocytes</tissue>
    </source>
</reference>
<dbReference type="PRINTS" id="PR00722">
    <property type="entry name" value="CHYMOTRYPSIN"/>
</dbReference>
<keyword evidence="4" id="KW-1015">Disulfide bond</keyword>
<dbReference type="OMA" id="HCNITEK"/>
<dbReference type="PROSITE" id="PS00134">
    <property type="entry name" value="TRYPSIN_HIS"/>
    <property type="match status" value="1"/>
</dbReference>
<dbReference type="InterPro" id="IPR001254">
    <property type="entry name" value="Trypsin_dom"/>
</dbReference>
<dbReference type="PANTHER" id="PTHR24271:SF91">
    <property type="entry name" value="GRANZYME A"/>
    <property type="match status" value="1"/>
</dbReference>
<dbReference type="PANTHER" id="PTHR24271">
    <property type="entry name" value="KALLIKREIN-RELATED"/>
    <property type="match status" value="1"/>
</dbReference>
<dbReference type="InterPro" id="IPR009003">
    <property type="entry name" value="Peptidase_S1_PA"/>
</dbReference>